<gene>
    <name evidence="4" type="ORF">QBC34DRAFT_432720</name>
</gene>
<feature type="domain" description="PTM1-like N-terminal" evidence="3">
    <location>
        <begin position="31"/>
        <end position="162"/>
    </location>
</feature>
<feature type="transmembrane region" description="Helical" evidence="1">
    <location>
        <begin position="144"/>
        <end position="166"/>
    </location>
</feature>
<keyword evidence="1" id="KW-1133">Transmembrane helix</keyword>
<feature type="chain" id="PRO_5043361941" description="PTM1-like N-terminal domain-containing protein" evidence="2">
    <location>
        <begin position="18"/>
        <end position="317"/>
    </location>
</feature>
<evidence type="ECO:0000256" key="2">
    <source>
        <dbReference type="SAM" id="SignalP"/>
    </source>
</evidence>
<feature type="transmembrane region" description="Helical" evidence="1">
    <location>
        <begin position="280"/>
        <end position="310"/>
    </location>
</feature>
<keyword evidence="1" id="KW-0472">Membrane</keyword>
<name>A0AAV9H3Z4_9PEZI</name>
<accession>A0AAV9H3Z4</accession>
<evidence type="ECO:0000256" key="1">
    <source>
        <dbReference type="SAM" id="Phobius"/>
    </source>
</evidence>
<feature type="signal peptide" evidence="2">
    <location>
        <begin position="1"/>
        <end position="17"/>
    </location>
</feature>
<dbReference type="Proteomes" id="UP001321760">
    <property type="component" value="Unassembled WGS sequence"/>
</dbReference>
<evidence type="ECO:0000259" key="3">
    <source>
        <dbReference type="Pfam" id="PF21902"/>
    </source>
</evidence>
<keyword evidence="1" id="KW-0812">Transmembrane</keyword>
<comment type="caution">
    <text evidence="4">The sequence shown here is derived from an EMBL/GenBank/DDBJ whole genome shotgun (WGS) entry which is preliminary data.</text>
</comment>
<sequence>MTRRTLLIFLLPLLSLAFQTTLPVDDTWAHHQQCIDMHGSSERFHPQSASSILVTFNSHSAKGIASIVIFELADEHLGGKRRPGSNEKEIICTPENIKRQLCEPSQLGEFLISDHALQKAAHPMITRAVDLSKPIAILYPVTGPGYYCVAAVAYSAPSFSATMAVVDAGSRLPAFRSGLLGLYQTIAPVWMLASLSWVFFTAESTSWSLSLDHPAPWILLCSAGTTGARWAWLELGDDTAWGVLLRLSWYGLALAQNCIVLFTVHMMAARGSSRCRTRLIPAFLALFITLYVGAIWADSIVYVRVCLLLLNEMPNSW</sequence>
<reference evidence="4" key="1">
    <citation type="journal article" date="2023" name="Mol. Phylogenet. Evol.">
        <title>Genome-scale phylogeny and comparative genomics of the fungal order Sordariales.</title>
        <authorList>
            <person name="Hensen N."/>
            <person name="Bonometti L."/>
            <person name="Westerberg I."/>
            <person name="Brannstrom I.O."/>
            <person name="Guillou S."/>
            <person name="Cros-Aarteil S."/>
            <person name="Calhoun S."/>
            <person name="Haridas S."/>
            <person name="Kuo A."/>
            <person name="Mondo S."/>
            <person name="Pangilinan J."/>
            <person name="Riley R."/>
            <person name="LaButti K."/>
            <person name="Andreopoulos B."/>
            <person name="Lipzen A."/>
            <person name="Chen C."/>
            <person name="Yan M."/>
            <person name="Daum C."/>
            <person name="Ng V."/>
            <person name="Clum A."/>
            <person name="Steindorff A."/>
            <person name="Ohm R.A."/>
            <person name="Martin F."/>
            <person name="Silar P."/>
            <person name="Natvig D.O."/>
            <person name="Lalanne C."/>
            <person name="Gautier V."/>
            <person name="Ament-Velasquez S.L."/>
            <person name="Kruys A."/>
            <person name="Hutchinson M.I."/>
            <person name="Powell A.J."/>
            <person name="Barry K."/>
            <person name="Miller A.N."/>
            <person name="Grigoriev I.V."/>
            <person name="Debuchy R."/>
            <person name="Gladieux P."/>
            <person name="Hiltunen Thoren M."/>
            <person name="Johannesson H."/>
        </authorList>
    </citation>
    <scope>NUCLEOTIDE SEQUENCE</scope>
    <source>
        <strain evidence="4">PSN243</strain>
    </source>
</reference>
<keyword evidence="2" id="KW-0732">Signal</keyword>
<evidence type="ECO:0000313" key="4">
    <source>
        <dbReference type="EMBL" id="KAK4455395.1"/>
    </source>
</evidence>
<evidence type="ECO:0000313" key="5">
    <source>
        <dbReference type="Proteomes" id="UP001321760"/>
    </source>
</evidence>
<proteinExistence type="predicted"/>
<dbReference type="AlphaFoldDB" id="A0AAV9H3Z4"/>
<keyword evidence="5" id="KW-1185">Reference proteome</keyword>
<dbReference type="Pfam" id="PF21902">
    <property type="entry name" value="PTM1-like_N"/>
    <property type="match status" value="1"/>
</dbReference>
<protein>
    <recommendedName>
        <fullName evidence="3">PTM1-like N-terminal domain-containing protein</fullName>
    </recommendedName>
</protein>
<organism evidence="4 5">
    <name type="scientific">Podospora aff. communis PSN243</name>
    <dbReference type="NCBI Taxonomy" id="3040156"/>
    <lineage>
        <taxon>Eukaryota</taxon>
        <taxon>Fungi</taxon>
        <taxon>Dikarya</taxon>
        <taxon>Ascomycota</taxon>
        <taxon>Pezizomycotina</taxon>
        <taxon>Sordariomycetes</taxon>
        <taxon>Sordariomycetidae</taxon>
        <taxon>Sordariales</taxon>
        <taxon>Podosporaceae</taxon>
        <taxon>Podospora</taxon>
    </lineage>
</organism>
<feature type="transmembrane region" description="Helical" evidence="1">
    <location>
        <begin position="178"/>
        <end position="200"/>
    </location>
</feature>
<dbReference type="EMBL" id="MU865914">
    <property type="protein sequence ID" value="KAK4455395.1"/>
    <property type="molecule type" value="Genomic_DNA"/>
</dbReference>
<dbReference type="InterPro" id="IPR053938">
    <property type="entry name" value="PTM1-like_N"/>
</dbReference>
<feature type="transmembrane region" description="Helical" evidence="1">
    <location>
        <begin position="247"/>
        <end position="268"/>
    </location>
</feature>
<reference evidence="4" key="2">
    <citation type="submission" date="2023-05" db="EMBL/GenBank/DDBJ databases">
        <authorList>
            <consortium name="Lawrence Berkeley National Laboratory"/>
            <person name="Steindorff A."/>
            <person name="Hensen N."/>
            <person name="Bonometti L."/>
            <person name="Westerberg I."/>
            <person name="Brannstrom I.O."/>
            <person name="Guillou S."/>
            <person name="Cros-Aarteil S."/>
            <person name="Calhoun S."/>
            <person name="Haridas S."/>
            <person name="Kuo A."/>
            <person name="Mondo S."/>
            <person name="Pangilinan J."/>
            <person name="Riley R."/>
            <person name="Labutti K."/>
            <person name="Andreopoulos B."/>
            <person name="Lipzen A."/>
            <person name="Chen C."/>
            <person name="Yanf M."/>
            <person name="Daum C."/>
            <person name="Ng V."/>
            <person name="Clum A."/>
            <person name="Ohm R."/>
            <person name="Martin F."/>
            <person name="Silar P."/>
            <person name="Natvig D."/>
            <person name="Lalanne C."/>
            <person name="Gautier V."/>
            <person name="Ament-Velasquez S.L."/>
            <person name="Kruys A."/>
            <person name="Hutchinson M.I."/>
            <person name="Powell A.J."/>
            <person name="Barry K."/>
            <person name="Miller A.N."/>
            <person name="Grigoriev I.V."/>
            <person name="Debuchy R."/>
            <person name="Gladieux P."/>
            <person name="Thoren M.H."/>
            <person name="Johannesson H."/>
        </authorList>
    </citation>
    <scope>NUCLEOTIDE SEQUENCE</scope>
    <source>
        <strain evidence="4">PSN243</strain>
    </source>
</reference>